<sequence>MESRLANLAATNFDHTVIGLRSLLSIKTNNRINQSEIFTIGAVRKRTHGVNYRRFGAKLDSELTTLAAEALKF</sequence>
<proteinExistence type="predicted"/>
<dbReference type="HOGENOM" id="CLU_2708019_0_0_1"/>
<gene>
    <name evidence="1" type="primary">GLEAN_02677</name>
    <name evidence="1" type="ORF">TcasGA2_TC002677</name>
</gene>
<dbReference type="AlphaFoldDB" id="D6WEB8"/>
<accession>D6WEB8</accession>
<dbReference type="EMBL" id="KQ971326">
    <property type="protein sequence ID" value="EEZ99893.1"/>
    <property type="molecule type" value="Genomic_DNA"/>
</dbReference>
<keyword evidence="2" id="KW-1185">Reference proteome</keyword>
<protein>
    <submittedName>
        <fullName evidence="1">Uncharacterized protein</fullName>
    </submittedName>
</protein>
<reference evidence="1 2" key="2">
    <citation type="journal article" date="2010" name="Nucleic Acids Res.">
        <title>BeetleBase in 2010: revisions to provide comprehensive genomic information for Tribolium castaneum.</title>
        <authorList>
            <person name="Kim H.S."/>
            <person name="Murphy T."/>
            <person name="Xia J."/>
            <person name="Caragea D."/>
            <person name="Park Y."/>
            <person name="Beeman R.W."/>
            <person name="Lorenzen M.D."/>
            <person name="Butcher S."/>
            <person name="Manak J.R."/>
            <person name="Brown S.J."/>
        </authorList>
    </citation>
    <scope>GENOME REANNOTATION</scope>
    <source>
        <strain evidence="1 2">Georgia GA2</strain>
    </source>
</reference>
<evidence type="ECO:0000313" key="1">
    <source>
        <dbReference type="EMBL" id="EEZ99893.1"/>
    </source>
</evidence>
<organism evidence="1 2">
    <name type="scientific">Tribolium castaneum</name>
    <name type="common">Red flour beetle</name>
    <dbReference type="NCBI Taxonomy" id="7070"/>
    <lineage>
        <taxon>Eukaryota</taxon>
        <taxon>Metazoa</taxon>
        <taxon>Ecdysozoa</taxon>
        <taxon>Arthropoda</taxon>
        <taxon>Hexapoda</taxon>
        <taxon>Insecta</taxon>
        <taxon>Pterygota</taxon>
        <taxon>Neoptera</taxon>
        <taxon>Endopterygota</taxon>
        <taxon>Coleoptera</taxon>
        <taxon>Polyphaga</taxon>
        <taxon>Cucujiformia</taxon>
        <taxon>Tenebrionidae</taxon>
        <taxon>Tenebrionidae incertae sedis</taxon>
        <taxon>Tribolium</taxon>
    </lineage>
</organism>
<evidence type="ECO:0000313" key="2">
    <source>
        <dbReference type="Proteomes" id="UP000007266"/>
    </source>
</evidence>
<name>D6WEB8_TRICA</name>
<dbReference type="Proteomes" id="UP000007266">
    <property type="component" value="Linkage group 3"/>
</dbReference>
<reference evidence="1 2" key="1">
    <citation type="journal article" date="2008" name="Nature">
        <title>The genome of the model beetle and pest Tribolium castaneum.</title>
        <authorList>
            <consortium name="Tribolium Genome Sequencing Consortium"/>
            <person name="Richards S."/>
            <person name="Gibbs R.A."/>
            <person name="Weinstock G.M."/>
            <person name="Brown S.J."/>
            <person name="Denell R."/>
            <person name="Beeman R.W."/>
            <person name="Gibbs R."/>
            <person name="Beeman R.W."/>
            <person name="Brown S.J."/>
            <person name="Bucher G."/>
            <person name="Friedrich M."/>
            <person name="Grimmelikhuijzen C.J."/>
            <person name="Klingler M."/>
            <person name="Lorenzen M."/>
            <person name="Richards S."/>
            <person name="Roth S."/>
            <person name="Schroder R."/>
            <person name="Tautz D."/>
            <person name="Zdobnov E.M."/>
            <person name="Muzny D."/>
            <person name="Gibbs R.A."/>
            <person name="Weinstock G.M."/>
            <person name="Attaway T."/>
            <person name="Bell S."/>
            <person name="Buhay C.J."/>
            <person name="Chandrabose M.N."/>
            <person name="Chavez D."/>
            <person name="Clerk-Blankenburg K.P."/>
            <person name="Cree A."/>
            <person name="Dao M."/>
            <person name="Davis C."/>
            <person name="Chacko J."/>
            <person name="Dinh H."/>
            <person name="Dugan-Rocha S."/>
            <person name="Fowler G."/>
            <person name="Garner T.T."/>
            <person name="Garnes J."/>
            <person name="Gnirke A."/>
            <person name="Hawes A."/>
            <person name="Hernandez J."/>
            <person name="Hines S."/>
            <person name="Holder M."/>
            <person name="Hume J."/>
            <person name="Jhangiani S.N."/>
            <person name="Joshi V."/>
            <person name="Khan Z.M."/>
            <person name="Jackson L."/>
            <person name="Kovar C."/>
            <person name="Kowis A."/>
            <person name="Lee S."/>
            <person name="Lewis L.R."/>
            <person name="Margolis J."/>
            <person name="Morgan M."/>
            <person name="Nazareth L.V."/>
            <person name="Nguyen N."/>
            <person name="Okwuonu G."/>
            <person name="Parker D."/>
            <person name="Richards S."/>
            <person name="Ruiz S.J."/>
            <person name="Santibanez J."/>
            <person name="Savard J."/>
            <person name="Scherer S.E."/>
            <person name="Schneider B."/>
            <person name="Sodergren E."/>
            <person name="Tautz D."/>
            <person name="Vattahil S."/>
            <person name="Villasana D."/>
            <person name="White C.S."/>
            <person name="Wright R."/>
            <person name="Park Y."/>
            <person name="Beeman R.W."/>
            <person name="Lord J."/>
            <person name="Oppert B."/>
            <person name="Lorenzen M."/>
            <person name="Brown S."/>
            <person name="Wang L."/>
            <person name="Savard J."/>
            <person name="Tautz D."/>
            <person name="Richards S."/>
            <person name="Weinstock G."/>
            <person name="Gibbs R.A."/>
            <person name="Liu Y."/>
            <person name="Worley K."/>
            <person name="Weinstock G."/>
            <person name="Elsik C.G."/>
            <person name="Reese J.T."/>
            <person name="Elhaik E."/>
            <person name="Landan G."/>
            <person name="Graur D."/>
            <person name="Arensburger P."/>
            <person name="Atkinson P."/>
            <person name="Beeman R.W."/>
            <person name="Beidler J."/>
            <person name="Brown S.J."/>
            <person name="Demuth J.P."/>
            <person name="Drury D.W."/>
            <person name="Du Y.Z."/>
            <person name="Fujiwara H."/>
            <person name="Lorenzen M."/>
            <person name="Maselli V."/>
            <person name="Osanai M."/>
            <person name="Park Y."/>
            <person name="Robertson H.M."/>
            <person name="Tu Z."/>
            <person name="Wang J.J."/>
            <person name="Wang S."/>
            <person name="Richards S."/>
            <person name="Song H."/>
            <person name="Zhang L."/>
            <person name="Sodergren E."/>
            <person name="Werner D."/>
            <person name="Stanke M."/>
            <person name="Morgenstern B."/>
            <person name="Solovyev V."/>
            <person name="Kosarev P."/>
            <person name="Brown G."/>
            <person name="Chen H.C."/>
            <person name="Ermolaeva O."/>
            <person name="Hlavina W."/>
            <person name="Kapustin Y."/>
            <person name="Kiryutin B."/>
            <person name="Kitts P."/>
            <person name="Maglott D."/>
            <person name="Pruitt K."/>
            <person name="Sapojnikov V."/>
            <person name="Souvorov A."/>
            <person name="Mackey A.J."/>
            <person name="Waterhouse R.M."/>
            <person name="Wyder S."/>
            <person name="Zdobnov E.M."/>
            <person name="Zdobnov E.M."/>
            <person name="Wyder S."/>
            <person name="Kriventseva E.V."/>
            <person name="Kadowaki T."/>
            <person name="Bork P."/>
            <person name="Aranda M."/>
            <person name="Bao R."/>
            <person name="Beermann A."/>
            <person name="Berns N."/>
            <person name="Bolognesi R."/>
            <person name="Bonneton F."/>
            <person name="Bopp D."/>
            <person name="Brown S.J."/>
            <person name="Bucher G."/>
            <person name="Butts T."/>
            <person name="Chaumot A."/>
            <person name="Denell R.E."/>
            <person name="Ferrier D.E."/>
            <person name="Friedrich M."/>
            <person name="Gordon C.M."/>
            <person name="Jindra M."/>
            <person name="Klingler M."/>
            <person name="Lan Q."/>
            <person name="Lattorff H.M."/>
            <person name="Laudet V."/>
            <person name="von Levetsow C."/>
            <person name="Liu Z."/>
            <person name="Lutz R."/>
            <person name="Lynch J.A."/>
            <person name="da Fonseca R.N."/>
            <person name="Posnien N."/>
            <person name="Reuter R."/>
            <person name="Roth S."/>
            <person name="Savard J."/>
            <person name="Schinko J.B."/>
            <person name="Schmitt C."/>
            <person name="Schoppmeier M."/>
            <person name="Schroder R."/>
            <person name="Shippy T.D."/>
            <person name="Simonnet F."/>
            <person name="Marques-Souza H."/>
            <person name="Tautz D."/>
            <person name="Tomoyasu Y."/>
            <person name="Trauner J."/>
            <person name="Van der Zee M."/>
            <person name="Vervoort M."/>
            <person name="Wittkopp N."/>
            <person name="Wimmer E.A."/>
            <person name="Yang X."/>
            <person name="Jones A.K."/>
            <person name="Sattelle D.B."/>
            <person name="Ebert P.R."/>
            <person name="Nelson D."/>
            <person name="Scott J.G."/>
            <person name="Beeman R.W."/>
            <person name="Muthukrishnan S."/>
            <person name="Kramer K.J."/>
            <person name="Arakane Y."/>
            <person name="Beeman R.W."/>
            <person name="Zhu Q."/>
            <person name="Hogenkamp D."/>
            <person name="Dixit R."/>
            <person name="Oppert B."/>
            <person name="Jiang H."/>
            <person name="Zou Z."/>
            <person name="Marshall J."/>
            <person name="Elpidina E."/>
            <person name="Vinokurov K."/>
            <person name="Oppert C."/>
            <person name="Zou Z."/>
            <person name="Evans J."/>
            <person name="Lu Z."/>
            <person name="Zhao P."/>
            <person name="Sumathipala N."/>
            <person name="Altincicek B."/>
            <person name="Vilcinskas A."/>
            <person name="Williams M."/>
            <person name="Hultmark D."/>
            <person name="Hetru C."/>
            <person name="Jiang H."/>
            <person name="Grimmelikhuijzen C.J."/>
            <person name="Hauser F."/>
            <person name="Cazzamali G."/>
            <person name="Williamson M."/>
            <person name="Park Y."/>
            <person name="Li B."/>
            <person name="Tanaka Y."/>
            <person name="Predel R."/>
            <person name="Neupert S."/>
            <person name="Schachtner J."/>
            <person name="Verleyen P."/>
            <person name="Raible F."/>
            <person name="Bork P."/>
            <person name="Friedrich M."/>
            <person name="Walden K.K."/>
            <person name="Robertson H.M."/>
            <person name="Angeli S."/>
            <person name="Foret S."/>
            <person name="Bucher G."/>
            <person name="Schuetz S."/>
            <person name="Maleszka R."/>
            <person name="Wimmer E.A."/>
            <person name="Beeman R.W."/>
            <person name="Lorenzen M."/>
            <person name="Tomoyasu Y."/>
            <person name="Miller S.C."/>
            <person name="Grossmann D."/>
            <person name="Bucher G."/>
        </authorList>
    </citation>
    <scope>NUCLEOTIDE SEQUENCE [LARGE SCALE GENOMIC DNA]</scope>
    <source>
        <strain evidence="1 2">Georgia GA2</strain>
    </source>
</reference>